<organism evidence="1">
    <name type="scientific">Timema monikensis</name>
    <dbReference type="NCBI Taxonomy" id="170555"/>
    <lineage>
        <taxon>Eukaryota</taxon>
        <taxon>Metazoa</taxon>
        <taxon>Ecdysozoa</taxon>
        <taxon>Arthropoda</taxon>
        <taxon>Hexapoda</taxon>
        <taxon>Insecta</taxon>
        <taxon>Pterygota</taxon>
        <taxon>Neoptera</taxon>
        <taxon>Polyneoptera</taxon>
        <taxon>Phasmatodea</taxon>
        <taxon>Timematodea</taxon>
        <taxon>Timematoidea</taxon>
        <taxon>Timematidae</taxon>
        <taxon>Timema</taxon>
    </lineage>
</organism>
<proteinExistence type="predicted"/>
<gene>
    <name evidence="1" type="ORF">TMSB3V08_LOCUS151</name>
</gene>
<reference evidence="1" key="1">
    <citation type="submission" date="2020-11" db="EMBL/GenBank/DDBJ databases">
        <authorList>
            <person name="Tran Van P."/>
        </authorList>
    </citation>
    <scope>NUCLEOTIDE SEQUENCE</scope>
</reference>
<dbReference type="EMBL" id="OB792647">
    <property type="protein sequence ID" value="CAD7423157.1"/>
    <property type="molecule type" value="Genomic_DNA"/>
</dbReference>
<protein>
    <submittedName>
        <fullName evidence="1">Uncharacterized protein</fullName>
    </submittedName>
</protein>
<name>A0A7R9HI51_9NEOP</name>
<sequence>MVKSTMDEGPEIKALETDSLDIEVGQYRLPGSSGKKETETRMRSFWSVTRTAIECSGSGLDTLYNWNFHFVSMTEIGRRINIGLASSNPPAGKQGHSNPKVKGGSPTAFIVRSVKRVNGTQSVACSFQLEERGGKVSLERSKGSDDLTAEGLDVACVLSRTGKFLLKMVEAAKGKGESTLFWNVWNPSTGTELTAAIPSPSSSLSHAPVSEGVIIILPLVNYEDSKLTRFEWFPDGSAYKTGPESDPSCQDWLVPFSKAEVDVYTAPKPEIDCDTNASLMEYV</sequence>
<evidence type="ECO:0000313" key="1">
    <source>
        <dbReference type="EMBL" id="CAD7423157.1"/>
    </source>
</evidence>
<accession>A0A7R9HI51</accession>
<dbReference type="AlphaFoldDB" id="A0A7R9HI51"/>